<comment type="caution">
    <text evidence="1">The sequence shown here is derived from an EMBL/GenBank/DDBJ whole genome shotgun (WGS) entry which is preliminary data.</text>
</comment>
<dbReference type="EMBL" id="CM042041">
    <property type="protein sequence ID" value="KAI3713397.1"/>
    <property type="molecule type" value="Genomic_DNA"/>
</dbReference>
<evidence type="ECO:0000313" key="1">
    <source>
        <dbReference type="EMBL" id="KAI3713397.1"/>
    </source>
</evidence>
<gene>
    <name evidence="1" type="ORF">L1987_71974</name>
</gene>
<dbReference type="Proteomes" id="UP001056120">
    <property type="component" value="Linkage Group LG24"/>
</dbReference>
<reference evidence="2" key="1">
    <citation type="journal article" date="2022" name="Mol. Ecol. Resour.">
        <title>The genomes of chicory, endive, great burdock and yacon provide insights into Asteraceae palaeo-polyploidization history and plant inulin production.</title>
        <authorList>
            <person name="Fan W."/>
            <person name="Wang S."/>
            <person name="Wang H."/>
            <person name="Wang A."/>
            <person name="Jiang F."/>
            <person name="Liu H."/>
            <person name="Zhao H."/>
            <person name="Xu D."/>
            <person name="Zhang Y."/>
        </authorList>
    </citation>
    <scope>NUCLEOTIDE SEQUENCE [LARGE SCALE GENOMIC DNA]</scope>
    <source>
        <strain evidence="2">cv. Yunnan</strain>
    </source>
</reference>
<organism evidence="1 2">
    <name type="scientific">Smallanthus sonchifolius</name>
    <dbReference type="NCBI Taxonomy" id="185202"/>
    <lineage>
        <taxon>Eukaryota</taxon>
        <taxon>Viridiplantae</taxon>
        <taxon>Streptophyta</taxon>
        <taxon>Embryophyta</taxon>
        <taxon>Tracheophyta</taxon>
        <taxon>Spermatophyta</taxon>
        <taxon>Magnoliopsida</taxon>
        <taxon>eudicotyledons</taxon>
        <taxon>Gunneridae</taxon>
        <taxon>Pentapetalae</taxon>
        <taxon>asterids</taxon>
        <taxon>campanulids</taxon>
        <taxon>Asterales</taxon>
        <taxon>Asteraceae</taxon>
        <taxon>Asteroideae</taxon>
        <taxon>Heliantheae alliance</taxon>
        <taxon>Millerieae</taxon>
        <taxon>Smallanthus</taxon>
    </lineage>
</organism>
<accession>A0ACB9AU78</accession>
<name>A0ACB9AU78_9ASTR</name>
<evidence type="ECO:0000313" key="2">
    <source>
        <dbReference type="Proteomes" id="UP001056120"/>
    </source>
</evidence>
<proteinExistence type="predicted"/>
<reference evidence="1 2" key="2">
    <citation type="journal article" date="2022" name="Mol. Ecol. Resour.">
        <title>The genomes of chicory, endive, great burdock and yacon provide insights into Asteraceae paleo-polyploidization history and plant inulin production.</title>
        <authorList>
            <person name="Fan W."/>
            <person name="Wang S."/>
            <person name="Wang H."/>
            <person name="Wang A."/>
            <person name="Jiang F."/>
            <person name="Liu H."/>
            <person name="Zhao H."/>
            <person name="Xu D."/>
            <person name="Zhang Y."/>
        </authorList>
    </citation>
    <scope>NUCLEOTIDE SEQUENCE [LARGE SCALE GENOMIC DNA]</scope>
    <source>
        <strain evidence="2">cv. Yunnan</strain>
        <tissue evidence="1">Leaves</tissue>
    </source>
</reference>
<keyword evidence="2" id="KW-1185">Reference proteome</keyword>
<sequence>MPYKSPSAHHINTHFPSMKKSSIYGVFLILLLLLVQFEDERGGTVMMVAEARTCESQSHGFKGRCVSDHNCGLVCRNEGFSGGKCRGFRGRCFCTKIC</sequence>
<protein>
    <submittedName>
        <fullName evidence="1">Uncharacterized protein</fullName>
    </submittedName>
</protein>